<dbReference type="PhylomeDB" id="A0A0G4I962"/>
<name>A0A0G4I962_9ALVE</name>
<dbReference type="InterPro" id="IPR016135">
    <property type="entry name" value="UBQ-conjugating_enzyme/RWD"/>
</dbReference>
<organism evidence="1">
    <name type="scientific">Chromera velia CCMP2878</name>
    <dbReference type="NCBI Taxonomy" id="1169474"/>
    <lineage>
        <taxon>Eukaryota</taxon>
        <taxon>Sar</taxon>
        <taxon>Alveolata</taxon>
        <taxon>Colpodellida</taxon>
        <taxon>Chromeraceae</taxon>
        <taxon>Chromera</taxon>
    </lineage>
</organism>
<dbReference type="Gene3D" id="3.10.110.10">
    <property type="entry name" value="Ubiquitin Conjugating Enzyme"/>
    <property type="match status" value="1"/>
</dbReference>
<reference evidence="1" key="1">
    <citation type="submission" date="2014-11" db="EMBL/GenBank/DDBJ databases">
        <authorList>
            <person name="Otto D Thomas"/>
            <person name="Naeem Raeece"/>
        </authorList>
    </citation>
    <scope>NUCLEOTIDE SEQUENCE</scope>
</reference>
<gene>
    <name evidence="1" type="ORF">Cvel_12180</name>
</gene>
<dbReference type="AlphaFoldDB" id="A0A0G4I962"/>
<dbReference type="VEuPathDB" id="CryptoDB:Cvel_12180"/>
<sequence length="163" mass="18769">MYFEQPGEKFDTALLHLHLTIPSNYPVSSPEVELMTPHLHSHVIGKRVCFSLAPAFRWHFEDENSPENIFWNTSWTLSEYLKLLWQFLSKDEDAEETVVSYDLEDSEVRAAVKKTHVFICPDPRCSHRGAAHPIPTIKVDPLVEHKAREALDRRARSAFGEEG</sequence>
<evidence type="ECO:0000313" key="1">
    <source>
        <dbReference type="EMBL" id="CEM53694.1"/>
    </source>
</evidence>
<proteinExistence type="predicted"/>
<dbReference type="SUPFAM" id="SSF54495">
    <property type="entry name" value="UBC-like"/>
    <property type="match status" value="1"/>
</dbReference>
<accession>A0A0G4I962</accession>
<dbReference type="EMBL" id="CDMZ01005717">
    <property type="protein sequence ID" value="CEM53694.1"/>
    <property type="molecule type" value="Genomic_DNA"/>
</dbReference>
<protein>
    <submittedName>
        <fullName evidence="1">Uncharacterized protein</fullName>
    </submittedName>
</protein>